<organism evidence="1 2">
    <name type="scientific">Medicago truncatula</name>
    <name type="common">Barrel medic</name>
    <name type="synonym">Medicago tribuloides</name>
    <dbReference type="NCBI Taxonomy" id="3880"/>
    <lineage>
        <taxon>Eukaryota</taxon>
        <taxon>Viridiplantae</taxon>
        <taxon>Streptophyta</taxon>
        <taxon>Embryophyta</taxon>
        <taxon>Tracheophyta</taxon>
        <taxon>Spermatophyta</taxon>
        <taxon>Magnoliopsida</taxon>
        <taxon>eudicotyledons</taxon>
        <taxon>Gunneridae</taxon>
        <taxon>Pentapetalae</taxon>
        <taxon>rosids</taxon>
        <taxon>fabids</taxon>
        <taxon>Fabales</taxon>
        <taxon>Fabaceae</taxon>
        <taxon>Papilionoideae</taxon>
        <taxon>50 kb inversion clade</taxon>
        <taxon>NPAAA clade</taxon>
        <taxon>Hologalegina</taxon>
        <taxon>IRL clade</taxon>
        <taxon>Trifolieae</taxon>
        <taxon>Medicago</taxon>
    </lineage>
</organism>
<dbReference type="AlphaFoldDB" id="A0A396JJT2"/>
<comment type="caution">
    <text evidence="1">The sequence shown here is derived from an EMBL/GenBank/DDBJ whole genome shotgun (WGS) entry which is preliminary data.</text>
</comment>
<reference evidence="2" key="1">
    <citation type="journal article" date="2018" name="Nat. Plants">
        <title>Whole-genome landscape of Medicago truncatula symbiotic genes.</title>
        <authorList>
            <person name="Pecrix Y."/>
            <person name="Staton S.E."/>
            <person name="Sallet E."/>
            <person name="Lelandais-Briere C."/>
            <person name="Moreau S."/>
            <person name="Carrere S."/>
            <person name="Blein T."/>
            <person name="Jardinaud M.F."/>
            <person name="Latrasse D."/>
            <person name="Zouine M."/>
            <person name="Zahm M."/>
            <person name="Kreplak J."/>
            <person name="Mayjonade B."/>
            <person name="Satge C."/>
            <person name="Perez M."/>
            <person name="Cauet S."/>
            <person name="Marande W."/>
            <person name="Chantry-Darmon C."/>
            <person name="Lopez-Roques C."/>
            <person name="Bouchez O."/>
            <person name="Berard A."/>
            <person name="Debelle F."/>
            <person name="Munos S."/>
            <person name="Bendahmane A."/>
            <person name="Berges H."/>
            <person name="Niebel A."/>
            <person name="Buitink J."/>
            <person name="Frugier F."/>
            <person name="Benhamed M."/>
            <person name="Crespi M."/>
            <person name="Gouzy J."/>
            <person name="Gamas P."/>
        </authorList>
    </citation>
    <scope>NUCLEOTIDE SEQUENCE [LARGE SCALE GENOMIC DNA]</scope>
    <source>
        <strain evidence="2">cv. Jemalong A17</strain>
    </source>
</reference>
<protein>
    <submittedName>
        <fullName evidence="1">Uncharacterized protein</fullName>
    </submittedName>
</protein>
<proteinExistence type="predicted"/>
<sequence length="66" mass="7827">MNFIEFRARFDWIGSRVEKTRLVDNRRRGRLLKKNKKILNCQGSNENETNSTASKIRTYTFSILGF</sequence>
<accession>A0A396JJT2</accession>
<dbReference type="EMBL" id="PSQE01000001">
    <property type="protein sequence ID" value="RHN76991.1"/>
    <property type="molecule type" value="Genomic_DNA"/>
</dbReference>
<dbReference type="Proteomes" id="UP000265566">
    <property type="component" value="Chromosome 1"/>
</dbReference>
<evidence type="ECO:0000313" key="2">
    <source>
        <dbReference type="Proteomes" id="UP000265566"/>
    </source>
</evidence>
<gene>
    <name evidence="1" type="ORF">MtrunA17_Chr1g0149931</name>
</gene>
<evidence type="ECO:0000313" key="1">
    <source>
        <dbReference type="EMBL" id="RHN76991.1"/>
    </source>
</evidence>
<dbReference type="Gramene" id="rna394">
    <property type="protein sequence ID" value="RHN76991.1"/>
    <property type="gene ID" value="gene394"/>
</dbReference>
<name>A0A396JJT2_MEDTR</name>